<comment type="similarity">
    <text evidence="3">Belongs to the adenoviridae fiber family.</text>
</comment>
<dbReference type="InterPro" id="IPR000931">
    <property type="entry name" value="Adeno_fibre"/>
</dbReference>
<dbReference type="GO" id="GO:0098671">
    <property type="term" value="P:adhesion receptor-mediated virion attachment to host cell"/>
    <property type="evidence" value="ECO:0007669"/>
    <property type="project" value="UniProtKB-KW"/>
</dbReference>
<evidence type="ECO:0000256" key="7">
    <source>
        <dbReference type="ARBA" id="ARBA00022804"/>
    </source>
</evidence>
<dbReference type="EMBL" id="MG969551">
    <property type="protein sequence ID" value="AZZ86053.1"/>
    <property type="molecule type" value="Genomic_DNA"/>
</dbReference>
<dbReference type="GO" id="GO:0007155">
    <property type="term" value="P:cell adhesion"/>
    <property type="evidence" value="ECO:0007669"/>
    <property type="project" value="InterPro"/>
</dbReference>
<keyword evidence="6" id="KW-0945">Host-virus interaction</keyword>
<keyword evidence="4" id="KW-0167">Capsid protein</keyword>
<keyword evidence="9" id="KW-0426">Late protein</keyword>
<keyword evidence="8" id="KW-0946">Virion</keyword>
<dbReference type="GO" id="GO:0019028">
    <property type="term" value="C:viral capsid"/>
    <property type="evidence" value="ECO:0007669"/>
    <property type="project" value="UniProtKB-KW"/>
</dbReference>
<dbReference type="InterPro" id="IPR000939">
    <property type="entry name" value="Adenobir_fibre_prot_rpt/shaft"/>
</dbReference>
<dbReference type="InterPro" id="IPR009013">
    <property type="entry name" value="Attachment_protein_shaft_sf"/>
</dbReference>
<evidence type="ECO:0000256" key="1">
    <source>
        <dbReference type="ARBA" id="ARBA00004147"/>
    </source>
</evidence>
<protein>
    <submittedName>
        <fullName evidence="12">Fiber-2</fullName>
    </submittedName>
</protein>
<sequence>MKRTRIEDDFNPVYPYDSVSAPAVPFVSPPFVNSDGLKESPPGVLSLQIAKPLLFDAQRKVTLSLGRGLAVNSAGQLESTQILQTNPPLLLSNNMLSLNCAFPLSVANNQLSLKYTDPLRLVNDSLTFNFTSPLHLANGNLTFSYTTPLNIINNSLALNYSPPLRLVNSNLTIGYADPFQVANSNLSLKIANPSGLRIRNGNLQIAAGYGLQIAGNNDLYVRRETPLDVYASGAKEGILYLRLGPNSGLQVLSDNLSLKTGQGLQILSNTLSVKLGRGLRFDSSGAIELST</sequence>
<dbReference type="SUPFAM" id="SSF51225">
    <property type="entry name" value="Fibre shaft of virus attachment proteins"/>
    <property type="match status" value="2"/>
</dbReference>
<evidence type="ECO:0000256" key="2">
    <source>
        <dbReference type="ARBA" id="ARBA00004328"/>
    </source>
</evidence>
<dbReference type="Proteomes" id="UP000464833">
    <property type="component" value="Genome"/>
</dbReference>
<evidence type="ECO:0000256" key="6">
    <source>
        <dbReference type="ARBA" id="ARBA00022581"/>
    </source>
</evidence>
<organism evidence="12">
    <name type="scientific">simian adenovirus 2</name>
    <dbReference type="NCBI Taxonomy" id="38418"/>
    <lineage>
        <taxon>Viruses</taxon>
        <taxon>Varidnaviria</taxon>
        <taxon>Bamfordvirae</taxon>
        <taxon>Preplasmiviricota</taxon>
        <taxon>Polisuviricotina</taxon>
        <taxon>Pharingeaviricetes</taxon>
        <taxon>Rowavirales</taxon>
        <taxon>Adenoviridae</taxon>
        <taxon>Mastadenovirus</taxon>
        <taxon>Mastadenovirus russelli</taxon>
        <taxon>Human mastadenovirus G</taxon>
    </lineage>
</organism>
<dbReference type="PRINTS" id="PR00307">
    <property type="entry name" value="ADENOVSFIBRE"/>
</dbReference>
<evidence type="ECO:0000256" key="3">
    <source>
        <dbReference type="ARBA" id="ARBA00006685"/>
    </source>
</evidence>
<accession>A0A679A5Y2</accession>
<dbReference type="Gene3D" id="2.10.25.20">
    <property type="entry name" value="reovirus attachment protein sigma1, domain 1"/>
    <property type="match status" value="1"/>
</dbReference>
<reference evidence="12" key="1">
    <citation type="submission" date="2018-02" db="EMBL/GenBank/DDBJ databases">
        <title>Genome analysis reveals monkey adenoviruses with three fiber genes, a hitherto unseen trait in Adenoviridae.</title>
        <authorList>
            <person name="Podgorski I.I."/>
            <person name="Papp T."/>
            <person name="Custers J."/>
            <person name="Harrach B."/>
            <person name="Benko M."/>
        </authorList>
    </citation>
    <scope>NUCLEOTIDE SEQUENCE [LARGE SCALE GENOMIC DNA]</scope>
    <source>
        <strain evidence="12">SV11</strain>
    </source>
</reference>
<dbReference type="GO" id="GO:0042025">
    <property type="term" value="C:host cell nucleus"/>
    <property type="evidence" value="ECO:0007669"/>
    <property type="project" value="UniProtKB-SubCell"/>
</dbReference>
<keyword evidence="7" id="KW-1161">Viral attachment to host cell</keyword>
<evidence type="ECO:0000256" key="11">
    <source>
        <dbReference type="ARBA" id="ARBA00023296"/>
    </source>
</evidence>
<dbReference type="Pfam" id="PF00608">
    <property type="entry name" value="Adeno_shaft"/>
    <property type="match status" value="4"/>
</dbReference>
<keyword evidence="10" id="KW-1233">Viral attachment to host adhesion receptor</keyword>
<evidence type="ECO:0000256" key="4">
    <source>
        <dbReference type="ARBA" id="ARBA00022561"/>
    </source>
</evidence>
<name>A0A679A5Y2_9ADEN</name>
<comment type="subcellular location">
    <subcellularLocation>
        <location evidence="1">Host nucleus</location>
    </subcellularLocation>
    <subcellularLocation>
        <location evidence="2">Virion</location>
    </subcellularLocation>
</comment>
<keyword evidence="11" id="KW-1160">Virus entry into host cell</keyword>
<keyword evidence="5" id="KW-1048">Host nucleus</keyword>
<proteinExistence type="inferred from homology"/>
<evidence type="ECO:0000313" key="12">
    <source>
        <dbReference type="EMBL" id="AZZ86053.1"/>
    </source>
</evidence>
<dbReference type="GO" id="GO:0046718">
    <property type="term" value="P:symbiont entry into host cell"/>
    <property type="evidence" value="ECO:0007669"/>
    <property type="project" value="UniProtKB-KW"/>
</dbReference>
<evidence type="ECO:0000256" key="8">
    <source>
        <dbReference type="ARBA" id="ARBA00022844"/>
    </source>
</evidence>
<evidence type="ECO:0000256" key="10">
    <source>
        <dbReference type="ARBA" id="ARBA00023165"/>
    </source>
</evidence>
<dbReference type="Gene3D" id="6.20.10.20">
    <property type="match status" value="2"/>
</dbReference>
<evidence type="ECO:0000256" key="9">
    <source>
        <dbReference type="ARBA" id="ARBA00022921"/>
    </source>
</evidence>
<evidence type="ECO:0000256" key="5">
    <source>
        <dbReference type="ARBA" id="ARBA00022562"/>
    </source>
</evidence>